<dbReference type="Pfam" id="PF12527">
    <property type="entry name" value="DUF3727"/>
    <property type="match status" value="1"/>
</dbReference>
<dbReference type="EMBL" id="LJZR01000009">
    <property type="protein sequence ID" value="KPQ35893.1"/>
    <property type="molecule type" value="Genomic_DNA"/>
</dbReference>
<evidence type="ECO:0008006" key="3">
    <source>
        <dbReference type="Google" id="ProtNLM"/>
    </source>
</evidence>
<gene>
    <name evidence="1" type="ORF">HLUCCA11_08335</name>
</gene>
<dbReference type="PATRIC" id="fig|1666911.3.peg.4044"/>
<name>A0A0P7ZZ73_9CYAN</name>
<proteinExistence type="predicted"/>
<dbReference type="PANTHER" id="PTHR36061">
    <property type="match status" value="1"/>
</dbReference>
<protein>
    <recommendedName>
        <fullName evidence="3">DUF3727 domain-containing protein</fullName>
    </recommendedName>
</protein>
<dbReference type="Proteomes" id="UP000050465">
    <property type="component" value="Unassembled WGS sequence"/>
</dbReference>
<comment type="caution">
    <text evidence="1">The sequence shown here is derived from an EMBL/GenBank/DDBJ whole genome shotgun (WGS) entry which is preliminary data.</text>
</comment>
<dbReference type="InterPro" id="IPR022203">
    <property type="entry name" value="DUF3727"/>
</dbReference>
<organism evidence="1 2">
    <name type="scientific">Phormidesmis priestleyi Ana</name>
    <dbReference type="NCBI Taxonomy" id="1666911"/>
    <lineage>
        <taxon>Bacteria</taxon>
        <taxon>Bacillati</taxon>
        <taxon>Cyanobacteriota</taxon>
        <taxon>Cyanophyceae</taxon>
        <taxon>Leptolyngbyales</taxon>
        <taxon>Leptolyngbyaceae</taxon>
        <taxon>Phormidesmis</taxon>
    </lineage>
</organism>
<evidence type="ECO:0000313" key="2">
    <source>
        <dbReference type="Proteomes" id="UP000050465"/>
    </source>
</evidence>
<sequence length="193" mass="21763">MAFDPNLVDEPAEYPVVTLTDEEGRKLACYVEKSLDVDGAEFLLLLPVDLPIEIFVWQSDEDAEEGDEEILVDVEDDDIDDLFPSARAVLAELNLTLERSAHTLTAAGDLPEADEEDCFSLEISEDDGEPMTEDFQMLATFFHNESQYTLCTPLEPLLFFATREADGTVELVDPEDFQKMRSQLEDKLFDVLD</sequence>
<reference evidence="1 2" key="1">
    <citation type="submission" date="2015-09" db="EMBL/GenBank/DDBJ databases">
        <title>Identification and resolution of microdiversity through metagenomic sequencing of parallel consortia.</title>
        <authorList>
            <person name="Nelson W.C."/>
            <person name="Romine M.F."/>
            <person name="Lindemann S.R."/>
        </authorList>
    </citation>
    <scope>NUCLEOTIDE SEQUENCE [LARGE SCALE GENOMIC DNA]</scope>
    <source>
        <strain evidence="1">Ana</strain>
    </source>
</reference>
<accession>A0A0P7ZZ73</accession>
<dbReference type="Pfam" id="PF06949">
    <property type="entry name" value="DUF1292"/>
    <property type="match status" value="1"/>
</dbReference>
<dbReference type="STRING" id="1666911.HLUCCA11_08335"/>
<dbReference type="AlphaFoldDB" id="A0A0P7ZZ73"/>
<evidence type="ECO:0000313" key="1">
    <source>
        <dbReference type="EMBL" id="KPQ35893.1"/>
    </source>
</evidence>
<dbReference type="PANTHER" id="PTHR36061:SF3">
    <property type="entry name" value="OS04G0692200 PROTEIN"/>
    <property type="match status" value="1"/>
</dbReference>
<dbReference type="InterPro" id="IPR009711">
    <property type="entry name" value="UPF0473"/>
</dbReference>